<feature type="domain" description="NodB homology" evidence="2">
    <location>
        <begin position="197"/>
        <end position="384"/>
    </location>
</feature>
<protein>
    <submittedName>
        <fullName evidence="3">Polysaccharide deacetylase family protein</fullName>
    </submittedName>
</protein>
<name>A0A7M1QS23_9ACTO</name>
<dbReference type="InterPro" id="IPR050248">
    <property type="entry name" value="Polysacc_deacetylase_ArnD"/>
</dbReference>
<keyword evidence="4" id="KW-1185">Reference proteome</keyword>
<dbReference type="Gene3D" id="3.20.20.370">
    <property type="entry name" value="Glycoside hydrolase/deacetylase"/>
    <property type="match status" value="1"/>
</dbReference>
<keyword evidence="1" id="KW-1133">Transmembrane helix</keyword>
<dbReference type="AlphaFoldDB" id="A0A7M1QS23"/>
<evidence type="ECO:0000313" key="3">
    <source>
        <dbReference type="EMBL" id="QOR44870.1"/>
    </source>
</evidence>
<evidence type="ECO:0000313" key="4">
    <source>
        <dbReference type="Proteomes" id="UP000595053"/>
    </source>
</evidence>
<dbReference type="InterPro" id="IPR011330">
    <property type="entry name" value="Glyco_hydro/deAcase_b/a-brl"/>
</dbReference>
<dbReference type="PANTHER" id="PTHR10587:SF125">
    <property type="entry name" value="POLYSACCHARIDE DEACETYLASE YHEN-RELATED"/>
    <property type="match status" value="1"/>
</dbReference>
<evidence type="ECO:0000259" key="2">
    <source>
        <dbReference type="PROSITE" id="PS51677"/>
    </source>
</evidence>
<dbReference type="SUPFAM" id="SSF88713">
    <property type="entry name" value="Glycoside hydrolase/deacetylase"/>
    <property type="match status" value="1"/>
</dbReference>
<feature type="transmembrane region" description="Helical" evidence="1">
    <location>
        <begin position="7"/>
        <end position="26"/>
    </location>
</feature>
<keyword evidence="1" id="KW-0812">Transmembrane</keyword>
<dbReference type="Proteomes" id="UP000595053">
    <property type="component" value="Chromosome"/>
</dbReference>
<dbReference type="GO" id="GO:0005975">
    <property type="term" value="P:carbohydrate metabolic process"/>
    <property type="evidence" value="ECO:0007669"/>
    <property type="project" value="InterPro"/>
</dbReference>
<dbReference type="EMBL" id="CP063213">
    <property type="protein sequence ID" value="QOR44870.1"/>
    <property type="molecule type" value="Genomic_DNA"/>
</dbReference>
<dbReference type="CDD" id="cd10944">
    <property type="entry name" value="CE4_SmPgdA_like"/>
    <property type="match status" value="1"/>
</dbReference>
<dbReference type="PROSITE" id="PS51677">
    <property type="entry name" value="NODB"/>
    <property type="match status" value="1"/>
</dbReference>
<dbReference type="InterPro" id="IPR032179">
    <property type="entry name" value="Cry22Aa_Ig-like"/>
</dbReference>
<dbReference type="Gene3D" id="2.60.40.10">
    <property type="entry name" value="Immunoglobulins"/>
    <property type="match status" value="1"/>
</dbReference>
<reference evidence="3 4" key="1">
    <citation type="submission" date="2020-10" db="EMBL/GenBank/DDBJ databases">
        <title>Trueperella pecoris sp. nov. isolated from bovine and porcine specimens.</title>
        <authorList>
            <person name="Schoenecker L."/>
            <person name="Schnydrig P."/>
            <person name="Brodard I."/>
            <person name="Thomann A."/>
            <person name="Hemphill A."/>
            <person name="Rodriguez-Campos S."/>
            <person name="Perreten V."/>
            <person name="Jores J."/>
            <person name="Kittl S."/>
        </authorList>
    </citation>
    <scope>NUCLEOTIDE SEQUENCE [LARGE SCALE GENOMIC DNA]</scope>
    <source>
        <strain evidence="3 4">15A0121</strain>
    </source>
</reference>
<dbReference type="RefSeq" id="WP_193327361.1">
    <property type="nucleotide sequence ID" value="NZ_CP053291.1"/>
</dbReference>
<keyword evidence="1" id="KW-0472">Membrane</keyword>
<accession>A0A7M1QS23</accession>
<proteinExistence type="predicted"/>
<evidence type="ECO:0000256" key="1">
    <source>
        <dbReference type="SAM" id="Phobius"/>
    </source>
</evidence>
<organism evidence="3 4">
    <name type="scientific">Trueperella pecoris</name>
    <dbReference type="NCBI Taxonomy" id="2733571"/>
    <lineage>
        <taxon>Bacteria</taxon>
        <taxon>Bacillati</taxon>
        <taxon>Actinomycetota</taxon>
        <taxon>Actinomycetes</taxon>
        <taxon>Actinomycetales</taxon>
        <taxon>Actinomycetaceae</taxon>
        <taxon>Trueperella</taxon>
    </lineage>
</organism>
<dbReference type="Pfam" id="PF16403">
    <property type="entry name" value="Bact_surface_Ig-like"/>
    <property type="match status" value="2"/>
</dbReference>
<dbReference type="InterPro" id="IPR002509">
    <property type="entry name" value="NODB_dom"/>
</dbReference>
<sequence>MKSRRTWIALTSVVGVVMIFALGAFVNPLRAHVKLQGESDVTVNFGEVFEDPGASAFLGTKLFPKHISHLEVKTSGDVDTRRLGDYQLNYDACWWYLCSRSTRSIHVVDTKAPELILQGEEKLSVPAGGVFQDPGVRANDGVDGDITAKVLTSGRVDTSIPGDYTLRYEVVDASGNKASATRVVTVLPAEQKAPGHKVVYLTFDDGPSAYTGKLLEVLKAHQVKATFFVTGFGDSSLIGRASAEGHAVGVHTMTHNYSQIYASMEAYLADLKQISDLVLAQTGKTTHLLRFPGGSSNTVSRITPGIMSRLAQELPARGYHIFDWNVSSGDAGRATSSDAVYENVIAGIKSHDVSVVLQHDTKSFSVEAVDRVIRWGKAQGYTFLPLDETSPGMRHRIVN</sequence>
<dbReference type="Pfam" id="PF01522">
    <property type="entry name" value="Polysacc_deac_1"/>
    <property type="match status" value="1"/>
</dbReference>
<dbReference type="InterPro" id="IPR013783">
    <property type="entry name" value="Ig-like_fold"/>
</dbReference>
<gene>
    <name evidence="3" type="ORF">INS88_06070</name>
</gene>
<dbReference type="GO" id="GO:0016810">
    <property type="term" value="F:hydrolase activity, acting on carbon-nitrogen (but not peptide) bonds"/>
    <property type="evidence" value="ECO:0007669"/>
    <property type="project" value="InterPro"/>
</dbReference>
<dbReference type="PANTHER" id="PTHR10587">
    <property type="entry name" value="GLYCOSYL TRANSFERASE-RELATED"/>
    <property type="match status" value="1"/>
</dbReference>